<feature type="transmembrane region" description="Helical" evidence="7">
    <location>
        <begin position="273"/>
        <end position="298"/>
    </location>
</feature>
<dbReference type="Pfam" id="PF12704">
    <property type="entry name" value="MacB_PCD"/>
    <property type="match status" value="1"/>
</dbReference>
<evidence type="ECO:0000256" key="6">
    <source>
        <dbReference type="ARBA" id="ARBA00038076"/>
    </source>
</evidence>
<evidence type="ECO:0000259" key="9">
    <source>
        <dbReference type="Pfam" id="PF12704"/>
    </source>
</evidence>
<dbReference type="PANTHER" id="PTHR30572:SF4">
    <property type="entry name" value="ABC TRANSPORTER PERMEASE YTRF"/>
    <property type="match status" value="1"/>
</dbReference>
<dbReference type="InterPro" id="IPR003838">
    <property type="entry name" value="ABC3_permease_C"/>
</dbReference>
<dbReference type="EMBL" id="CP106856">
    <property type="protein sequence ID" value="UYB35119.1"/>
    <property type="molecule type" value="Genomic_DNA"/>
</dbReference>
<comment type="similarity">
    <text evidence="6">Belongs to the ABC-4 integral membrane protein family.</text>
</comment>
<accession>A0ABY6FPJ6</accession>
<evidence type="ECO:0000313" key="11">
    <source>
        <dbReference type="Proteomes" id="UP001063368"/>
    </source>
</evidence>
<evidence type="ECO:0000313" key="10">
    <source>
        <dbReference type="EMBL" id="UYB35119.1"/>
    </source>
</evidence>
<feature type="transmembrane region" description="Helical" evidence="7">
    <location>
        <begin position="318"/>
        <end position="348"/>
    </location>
</feature>
<feature type="domain" description="ABC3 transporter permease C-terminal" evidence="8">
    <location>
        <begin position="278"/>
        <end position="393"/>
    </location>
</feature>
<feature type="transmembrane region" description="Helical" evidence="7">
    <location>
        <begin position="24"/>
        <end position="45"/>
    </location>
</feature>
<dbReference type="Pfam" id="PF02687">
    <property type="entry name" value="FtsX"/>
    <property type="match status" value="1"/>
</dbReference>
<keyword evidence="2" id="KW-1003">Cell membrane</keyword>
<name>A0ABY6FPJ6_9MICC</name>
<feature type="transmembrane region" description="Helical" evidence="7">
    <location>
        <begin position="368"/>
        <end position="392"/>
    </location>
</feature>
<keyword evidence="4 7" id="KW-1133">Transmembrane helix</keyword>
<proteinExistence type="inferred from homology"/>
<dbReference type="RefSeq" id="WP_263127169.1">
    <property type="nucleotide sequence ID" value="NZ_CP106856.1"/>
</dbReference>
<keyword evidence="3 7" id="KW-0812">Transmembrane</keyword>
<evidence type="ECO:0000256" key="1">
    <source>
        <dbReference type="ARBA" id="ARBA00004651"/>
    </source>
</evidence>
<keyword evidence="5 7" id="KW-0472">Membrane</keyword>
<sequence>MSLTGIAGSLVEAWAELRTHKTRVLLALIGVALSVASLTTVVALADMSREALAQGSEASSGRPATLTVGAYPMNGEMGDPAPLREAFGSVVERYAVEYASLNLLTSVPFQFPDGVVQAETTVVDADYGVMRRVNLTSGAWFTETDGQRLAPAVIVNEAFYARLGSPDLAVDPVVRISSGTRVDAVVTGVRRNLWPEEPPAAYMLSEAYDRVGAVAAPGMNGPPMLELWVPEDLAEPLTAAIISDLSAQFPALQIDAYRADYAAWGDPYGGMQLAVGGIAGLVLLLGAVGLLNISMVTVKYRVREIGIRRSFGATSGRIFFGVMLESVVATFVAGLVGVMAAIAVAKLPAVQRQVAFGISELPPFPVEAALLGLGAATAVGALAGLIPAVVAVRVKVIDAIRF</sequence>
<evidence type="ECO:0000256" key="5">
    <source>
        <dbReference type="ARBA" id="ARBA00023136"/>
    </source>
</evidence>
<evidence type="ECO:0000256" key="4">
    <source>
        <dbReference type="ARBA" id="ARBA00022989"/>
    </source>
</evidence>
<evidence type="ECO:0000256" key="7">
    <source>
        <dbReference type="SAM" id="Phobius"/>
    </source>
</evidence>
<organism evidence="10 11">
    <name type="scientific">Arthrobacter koreensis</name>
    <dbReference type="NCBI Taxonomy" id="199136"/>
    <lineage>
        <taxon>Bacteria</taxon>
        <taxon>Bacillati</taxon>
        <taxon>Actinomycetota</taxon>
        <taxon>Actinomycetes</taxon>
        <taxon>Micrococcales</taxon>
        <taxon>Micrococcaceae</taxon>
        <taxon>Arthrobacter</taxon>
    </lineage>
</organism>
<feature type="domain" description="MacB-like periplasmic core" evidence="9">
    <location>
        <begin position="25"/>
        <end position="189"/>
    </location>
</feature>
<gene>
    <name evidence="10" type="ORF">N9A08_10790</name>
</gene>
<dbReference type="InterPro" id="IPR025857">
    <property type="entry name" value="MacB_PCD"/>
</dbReference>
<reference evidence="10" key="1">
    <citation type="submission" date="2022-09" db="EMBL/GenBank/DDBJ databases">
        <authorList>
            <person name="Li D."/>
            <person name="Cheng J."/>
            <person name="Li Y."/>
        </authorList>
    </citation>
    <scope>NUCLEOTIDE SEQUENCE</scope>
    <source>
        <strain evidence="10">DL</strain>
    </source>
</reference>
<dbReference type="Proteomes" id="UP001063368">
    <property type="component" value="Chromosome"/>
</dbReference>
<comment type="subcellular location">
    <subcellularLocation>
        <location evidence="1">Cell membrane</location>
        <topology evidence="1">Multi-pass membrane protein</topology>
    </subcellularLocation>
</comment>
<dbReference type="PANTHER" id="PTHR30572">
    <property type="entry name" value="MEMBRANE COMPONENT OF TRANSPORTER-RELATED"/>
    <property type="match status" value="1"/>
</dbReference>
<evidence type="ECO:0000256" key="3">
    <source>
        <dbReference type="ARBA" id="ARBA00022692"/>
    </source>
</evidence>
<evidence type="ECO:0000259" key="8">
    <source>
        <dbReference type="Pfam" id="PF02687"/>
    </source>
</evidence>
<keyword evidence="11" id="KW-1185">Reference proteome</keyword>
<dbReference type="InterPro" id="IPR050250">
    <property type="entry name" value="Macrolide_Exporter_MacB"/>
</dbReference>
<evidence type="ECO:0000256" key="2">
    <source>
        <dbReference type="ARBA" id="ARBA00022475"/>
    </source>
</evidence>
<protein>
    <submittedName>
        <fullName evidence="10">ABC transporter permease</fullName>
    </submittedName>
</protein>